<proteinExistence type="predicted"/>
<sequence length="770" mass="84211">MEERLAGAIPVWTRFHTVAPDVRLIGLRGPVGSGKSGFAARWMRWQASELGRRPSLVDARIPGADLSTGPGPGEAACVLLPPDPAADAALRARGGFVLGPRMLMLTRDETLHALRPDGTAPEAFADVVDEARRYVGGWLHGLAFLTSPSAVPMAERAEQLLPAVESAWLPWLLAQDDPDLLLDACFLPRLSPGLLSALTGNDDGPGLFDHAVRAGLAQEGRVPDLIQTAVIGQTRRTRESEATLRFDAATRALATEAGPVEALRYAVEHRRWTAASDLARRAWPRLLNTDPQFLMEAVRLVPERFAEAHRENIIGRILLDLLGPLRRDVPLQFVDVPEHPPGLEELRLILRHSPRRDHVLALNGLTLLTMYERTIGLYGDAAKTARRSLALASTLPGGPRSSDLSVAALHAGLSLLLVDDVERALEAFELAWHHSGGRENPYSASEAAATAALVHAERGGRDAAVGWLERFEHVAAVECWNMPRAHDKADVARALLALDELDVPATAEHLECLRHQPEIAELWPFSVLARVRLQRLQGHPSLADETLSAVVRQRRRQAEAPLSRRLLTVLRAEALLAGERPHEARDFVRSTMEGMPEAIVCDAWLAVAFGDQRLLTAALRHADDPALAPRLHRFLAGVAVAVRNSPGEIESAVRDHLEAGLPLVGLVPYWRSTAARDLILDRRLLPPEWVARLDGLALAEQDPGERRPSLTAREREILAALAEGKSRPQIARELFVSTNTIKTQTSALYAKLGASTREDAVREGGRWGYL</sequence>
<dbReference type="InterPro" id="IPR036388">
    <property type="entry name" value="WH-like_DNA-bd_sf"/>
</dbReference>
<evidence type="ECO:0000259" key="4">
    <source>
        <dbReference type="PROSITE" id="PS50043"/>
    </source>
</evidence>
<keyword evidence="1" id="KW-0805">Transcription regulation</keyword>
<reference evidence="6" key="1">
    <citation type="journal article" date="2019" name="Int. J. Syst. Evol. Microbiol.">
        <title>The Global Catalogue of Microorganisms (GCM) 10K type strain sequencing project: providing services to taxonomists for standard genome sequencing and annotation.</title>
        <authorList>
            <consortium name="The Broad Institute Genomics Platform"/>
            <consortium name="The Broad Institute Genome Sequencing Center for Infectious Disease"/>
            <person name="Wu L."/>
            <person name="Ma J."/>
        </authorList>
    </citation>
    <scope>NUCLEOTIDE SEQUENCE [LARGE SCALE GENOMIC DNA]</scope>
    <source>
        <strain evidence="6">JCM 16961</strain>
    </source>
</reference>
<accession>A0ABP7DXG0</accession>
<evidence type="ECO:0000256" key="2">
    <source>
        <dbReference type="ARBA" id="ARBA00023125"/>
    </source>
</evidence>
<protein>
    <recommendedName>
        <fullName evidence="4">HTH luxR-type domain-containing protein</fullName>
    </recommendedName>
</protein>
<comment type="caution">
    <text evidence="5">The sequence shown here is derived from an EMBL/GenBank/DDBJ whole genome shotgun (WGS) entry which is preliminary data.</text>
</comment>
<dbReference type="SUPFAM" id="SSF46894">
    <property type="entry name" value="C-terminal effector domain of the bipartite response regulators"/>
    <property type="match status" value="1"/>
</dbReference>
<dbReference type="CDD" id="cd06170">
    <property type="entry name" value="LuxR_C_like"/>
    <property type="match status" value="1"/>
</dbReference>
<gene>
    <name evidence="5" type="ORF">GCM10022377_26240</name>
</gene>
<feature type="domain" description="HTH luxR-type" evidence="4">
    <location>
        <begin position="703"/>
        <end position="768"/>
    </location>
</feature>
<dbReference type="PANTHER" id="PTHR44688:SF16">
    <property type="entry name" value="DNA-BINDING TRANSCRIPTIONAL ACTIVATOR DEVR_DOSR"/>
    <property type="match status" value="1"/>
</dbReference>
<dbReference type="RefSeq" id="WP_344885563.1">
    <property type="nucleotide sequence ID" value="NZ_BAABCJ010000007.1"/>
</dbReference>
<dbReference type="SMART" id="SM00421">
    <property type="entry name" value="HTH_LUXR"/>
    <property type="match status" value="1"/>
</dbReference>
<organism evidence="5 6">
    <name type="scientific">Zhihengliuella alba</name>
    <dbReference type="NCBI Taxonomy" id="547018"/>
    <lineage>
        <taxon>Bacteria</taxon>
        <taxon>Bacillati</taxon>
        <taxon>Actinomycetota</taxon>
        <taxon>Actinomycetes</taxon>
        <taxon>Micrococcales</taxon>
        <taxon>Micrococcaceae</taxon>
        <taxon>Zhihengliuella</taxon>
    </lineage>
</organism>
<dbReference type="Proteomes" id="UP001501536">
    <property type="component" value="Unassembled WGS sequence"/>
</dbReference>
<dbReference type="PANTHER" id="PTHR44688">
    <property type="entry name" value="DNA-BINDING TRANSCRIPTIONAL ACTIVATOR DEVR_DOSR"/>
    <property type="match status" value="1"/>
</dbReference>
<dbReference type="PRINTS" id="PR00038">
    <property type="entry name" value="HTHLUXR"/>
</dbReference>
<name>A0ABP7DXG0_9MICC</name>
<dbReference type="EMBL" id="BAABCJ010000007">
    <property type="protein sequence ID" value="GAA3711559.1"/>
    <property type="molecule type" value="Genomic_DNA"/>
</dbReference>
<keyword evidence="2" id="KW-0238">DNA-binding</keyword>
<keyword evidence="6" id="KW-1185">Reference proteome</keyword>
<keyword evidence="3" id="KW-0804">Transcription</keyword>
<dbReference type="InterPro" id="IPR016032">
    <property type="entry name" value="Sig_transdc_resp-reg_C-effctor"/>
</dbReference>
<dbReference type="InterPro" id="IPR000792">
    <property type="entry name" value="Tscrpt_reg_LuxR_C"/>
</dbReference>
<evidence type="ECO:0000256" key="3">
    <source>
        <dbReference type="ARBA" id="ARBA00023163"/>
    </source>
</evidence>
<dbReference type="PROSITE" id="PS50043">
    <property type="entry name" value="HTH_LUXR_2"/>
    <property type="match status" value="1"/>
</dbReference>
<dbReference type="Gene3D" id="1.10.10.10">
    <property type="entry name" value="Winged helix-like DNA-binding domain superfamily/Winged helix DNA-binding domain"/>
    <property type="match status" value="1"/>
</dbReference>
<evidence type="ECO:0000313" key="6">
    <source>
        <dbReference type="Proteomes" id="UP001501536"/>
    </source>
</evidence>
<dbReference type="Pfam" id="PF00196">
    <property type="entry name" value="GerE"/>
    <property type="match status" value="1"/>
</dbReference>
<evidence type="ECO:0000256" key="1">
    <source>
        <dbReference type="ARBA" id="ARBA00023015"/>
    </source>
</evidence>
<evidence type="ECO:0000313" key="5">
    <source>
        <dbReference type="EMBL" id="GAA3711559.1"/>
    </source>
</evidence>